<dbReference type="KEGG" id="vg:60323256"/>
<gene>
    <name evidence="2" type="primary">46</name>
    <name evidence="2" type="ORF">SEA_AMGINE_46</name>
</gene>
<evidence type="ECO:0000256" key="1">
    <source>
        <dbReference type="SAM" id="Coils"/>
    </source>
</evidence>
<dbReference type="RefSeq" id="YP_009951814.1">
    <property type="nucleotide sequence ID" value="NC_051605.1"/>
</dbReference>
<keyword evidence="1" id="KW-0175">Coiled coil</keyword>
<keyword evidence="3" id="KW-1185">Reference proteome</keyword>
<protein>
    <submittedName>
        <fullName evidence="2">Uncharacterized protein</fullName>
    </submittedName>
</protein>
<evidence type="ECO:0000313" key="3">
    <source>
        <dbReference type="Proteomes" id="UP000221202"/>
    </source>
</evidence>
<sequence>MSLARHIAAEARLRTELNEALRERDTARGERNAARLVVSSQADAINSQVQQIAYLSDERSQLDAAHRAALADLAEAYRELAQARLDLFNERDHVPVAEPVEAVTLHESPDMDRCG</sequence>
<evidence type="ECO:0000313" key="2">
    <source>
        <dbReference type="EMBL" id="ASR85647.1"/>
    </source>
</evidence>
<reference evidence="2 3" key="1">
    <citation type="submission" date="2017-06" db="EMBL/GenBank/DDBJ databases">
        <authorList>
            <person name="Chamberlain C."/>
            <person name="Harders C."/>
            <person name="Smith S."/>
            <person name="Stukey J."/>
            <person name="Best A."/>
            <person name="Garlena R.A."/>
            <person name="Russell D.A."/>
            <person name="Pope W.H."/>
            <person name="Jacobs-Sera D."/>
            <person name="Hendrix R.W."/>
            <person name="Hatfull G.F."/>
        </authorList>
    </citation>
    <scope>NUCLEOTIDE SEQUENCE [LARGE SCALE GENOMIC DNA]</scope>
</reference>
<dbReference type="Proteomes" id="UP000221202">
    <property type="component" value="Segment"/>
</dbReference>
<name>A0A222ZLP1_9CAUD</name>
<dbReference type="EMBL" id="MF324915">
    <property type="protein sequence ID" value="ASR85647.1"/>
    <property type="molecule type" value="Genomic_DNA"/>
</dbReference>
<dbReference type="GeneID" id="60323256"/>
<feature type="coiled-coil region" evidence="1">
    <location>
        <begin position="3"/>
        <end position="30"/>
    </location>
</feature>
<organism evidence="2 3">
    <name type="scientific">Mycobacterium phage Amgine</name>
    <dbReference type="NCBI Taxonomy" id="2015817"/>
    <lineage>
        <taxon>Viruses</taxon>
        <taxon>Duplodnaviria</taxon>
        <taxon>Heunggongvirae</taxon>
        <taxon>Uroviricota</taxon>
        <taxon>Caudoviricetes</taxon>
        <taxon>Weiservirinae</taxon>
        <taxon>Amginevirus</taxon>
        <taxon>Amginevirus amgine</taxon>
    </lineage>
</organism>
<proteinExistence type="predicted"/>
<accession>A0A222ZLP1</accession>